<dbReference type="EMBL" id="CP002688">
    <property type="protein sequence ID" value="AED91569.1"/>
    <property type="molecule type" value="Genomic_DNA"/>
</dbReference>
<keyword evidence="1 6" id="KW-0489">Methyltransferase</keyword>
<dbReference type="InterPro" id="IPR029028">
    <property type="entry name" value="Alpha/beta_knot_MTases"/>
</dbReference>
<reference evidence="6 7" key="1">
    <citation type="journal article" date="2000" name="Nature">
        <title>Sequence and analysis of chromosome 5 of the plant Arabidopsis thaliana.</title>
        <authorList>
            <consortium name="Kazusa DNA Research Institute"/>
            <consortium name="Cold Spring Harbor and Washington University in St Louis Sequencing Consortium"/>
            <consortium name="European Union Arabidopsis Genome Sequencing Consortium"/>
            <person name="Tabata S."/>
            <person name="Kaneko T."/>
            <person name="Nakamura Y."/>
            <person name="Kotani H."/>
            <person name="Kato T."/>
            <person name="Asamizu E."/>
            <person name="Miyajima N."/>
            <person name="Sasamoto S."/>
            <person name="Kimura T."/>
            <person name="Hosouchi T."/>
            <person name="Kawashima K."/>
            <person name="Kohara M."/>
            <person name="Matsumoto M."/>
            <person name="Matsuno A."/>
            <person name="Muraki A."/>
            <person name="Nakayama S."/>
            <person name="Nakazaki N."/>
            <person name="Naruo K."/>
            <person name="Okumura S."/>
            <person name="Shinpo S."/>
            <person name="Takeuchi C."/>
            <person name="Wada T."/>
            <person name="Watanabe A."/>
            <person name="Yamada M."/>
            <person name="Yasuda M."/>
            <person name="Sato S."/>
            <person name="de la Bastide M."/>
            <person name="Huang E."/>
            <person name="Spiegel L."/>
            <person name="Gnoj L."/>
            <person name="O'Shaughnessy A."/>
            <person name="Preston R."/>
            <person name="Habermann K."/>
            <person name="Murray J."/>
            <person name="Johnson D."/>
            <person name="Rohlfing T."/>
            <person name="Nelson J."/>
            <person name="Stoneking T."/>
            <person name="Pepin K."/>
            <person name="Spieth J."/>
            <person name="Sekhon M."/>
            <person name="Armstrong J."/>
            <person name="Becker M."/>
            <person name="Belter E."/>
            <person name="Cordum H."/>
            <person name="Cordes M."/>
            <person name="Courtney L."/>
            <person name="Courtney W."/>
            <person name="Dante M."/>
            <person name="Du H."/>
            <person name="Edwards J."/>
            <person name="Fryman J."/>
            <person name="Haakensen B."/>
            <person name="Lamar E."/>
            <person name="Latreille P."/>
            <person name="Leonard S."/>
            <person name="Meyer R."/>
            <person name="Mulvaney E."/>
            <person name="Ozersky P."/>
            <person name="Riley A."/>
            <person name="Strowmatt C."/>
            <person name="Wagner-McPherson C."/>
            <person name="Wollam A."/>
            <person name="Yoakum M."/>
            <person name="Bell M."/>
            <person name="Dedhia N."/>
            <person name="Parnell L."/>
            <person name="Shah R."/>
            <person name="Rodriguez M."/>
            <person name="See L.H."/>
            <person name="Vil D."/>
            <person name="Baker J."/>
            <person name="Kirchoff K."/>
            <person name="Toth K."/>
            <person name="King L."/>
            <person name="Bahret A."/>
            <person name="Miller B."/>
            <person name="Marra M."/>
            <person name="Martienssen R."/>
            <person name="McCombie W.R."/>
            <person name="Wilson R.K."/>
            <person name="Murphy G."/>
            <person name="Bancroft I."/>
            <person name="Volckaert G."/>
            <person name="Wambutt R."/>
            <person name="Dusterhoft A."/>
            <person name="Stiekema W."/>
            <person name="Pohl T."/>
            <person name="Entian K.D."/>
            <person name="Terryn N."/>
            <person name="Hartley N."/>
            <person name="Bent E."/>
            <person name="Johnson S."/>
            <person name="Langham S.A."/>
            <person name="McCullagh B."/>
            <person name="Robben J."/>
            <person name="Grymonprez B."/>
            <person name="Zimmermann W."/>
            <person name="Ramsperger U."/>
            <person name="Wedler H."/>
            <person name="Balke K."/>
            <person name="Wedler E."/>
            <person name="Peters S."/>
            <person name="van Staveren M."/>
            <person name="Dirkse W."/>
            <person name="Mooijman P."/>
            <person name="Lankhorst R.K."/>
            <person name="Weitzenegger T."/>
            <person name="Bothe G."/>
            <person name="Rose M."/>
            <person name="Hauf J."/>
            <person name="Berneiser S."/>
            <person name="Hempel S."/>
            <person name="Feldpausch M."/>
            <person name="Lamberth S."/>
            <person name="Villarroel R."/>
            <person name="Gielen J."/>
            <person name="Ardiles W."/>
            <person name="Bents O."/>
            <person name="Lemcke K."/>
            <person name="Kolesov G."/>
            <person name="Mayer K."/>
            <person name="Rudd S."/>
            <person name="Schoof H."/>
            <person name="Schueller C."/>
            <person name="Zaccaria P."/>
            <person name="Mewes H.W."/>
            <person name="Bevan M."/>
            <person name="Fransz P."/>
        </authorList>
    </citation>
    <scope>NUCLEOTIDE SEQUENCE [LARGE SCALE GENOMIC DNA]</scope>
    <source>
        <strain evidence="7">cv. Columbia</strain>
    </source>
</reference>
<gene>
    <name evidence="5 6" type="ordered locus">At5g10605</name>
</gene>
<evidence type="ECO:0000313" key="6">
    <source>
        <dbReference type="EMBL" id="AED91569.1"/>
    </source>
</evidence>
<keyword evidence="2" id="KW-0808">Transferase</keyword>
<evidence type="ECO:0000256" key="2">
    <source>
        <dbReference type="ARBA" id="ARBA00022679"/>
    </source>
</evidence>
<dbReference type="PANTHER" id="PTHR33603">
    <property type="entry name" value="METHYLTRANSFERASE"/>
    <property type="match status" value="1"/>
</dbReference>
<comment type="similarity">
    <text evidence="4">Belongs to the RNA methyltransferase RlmH family.</text>
</comment>
<dbReference type="SUPFAM" id="SSF75217">
    <property type="entry name" value="alpha/beta knot"/>
    <property type="match status" value="1"/>
</dbReference>
<reference evidence="6" key="3">
    <citation type="submission" date="2016-05" db="EMBL/GenBank/DDBJ databases">
        <authorList>
            <person name="Krishnakumar V."/>
            <person name="Cheng C.-Y."/>
            <person name="Chan A.P."/>
            <person name="Schobel S."/>
            <person name="Kim M."/>
            <person name="Ferlanti E.S."/>
            <person name="Belyaeva I."/>
            <person name="Rosen B.D."/>
            <person name="Micklem G."/>
            <person name="Miller J.R."/>
            <person name="Vaughn M."/>
            <person name="Town C.D."/>
        </authorList>
    </citation>
    <scope>NUCLEOTIDE SEQUENCE</scope>
</reference>
<dbReference type="PaxDb" id="3702-AT5G10605.2"/>
<dbReference type="RefSeq" id="NP_001190281.1">
    <property type="nucleotide sequence ID" value="NM_001203352.1"/>
</dbReference>
<dbReference type="EMBL" id="CP002688">
    <property type="protein sequence ID" value="AED91570.1"/>
    <property type="molecule type" value="Genomic_DNA"/>
</dbReference>
<reference evidence="6" key="2">
    <citation type="submission" date="2011-02" db="EMBL/GenBank/DDBJ databases">
        <authorList>
            <consortium name="TAIR"/>
            <person name="Swarbreck D."/>
            <person name="Lamesch P."/>
            <person name="Wilks C."/>
            <person name="Huala E."/>
        </authorList>
    </citation>
    <scope>NUCLEOTIDE SEQUENCE</scope>
</reference>
<accession>F4KI79</accession>
<evidence type="ECO:0000256" key="3">
    <source>
        <dbReference type="ARBA" id="ARBA00022691"/>
    </source>
</evidence>
<evidence type="ECO:0000313" key="5">
    <source>
        <dbReference type="Araport" id="AT5G10605"/>
    </source>
</evidence>
<dbReference type="Proteomes" id="UP000006548">
    <property type="component" value="Chromosome 5"/>
</dbReference>
<dbReference type="PANTHER" id="PTHR33603:SF1">
    <property type="entry name" value="RIBOSOMAL RNA LARGE SUBUNIT METHYLTRANSFERASE H"/>
    <property type="match status" value="1"/>
</dbReference>
<reference evidence="7" key="4">
    <citation type="journal article" date="2017" name="Plant J.">
        <title>Araport11: a complete reannotation of the Arabidopsis thaliana reference genome.</title>
        <authorList>
            <person name="Cheng C.Y."/>
            <person name="Krishnakumar V."/>
            <person name="Chan A.P."/>
            <person name="Thibaud-Nissen F."/>
            <person name="Schobel S."/>
            <person name="Town C.D."/>
        </authorList>
    </citation>
    <scope>GENOME REANNOTATION</scope>
    <source>
        <strain evidence="7">cv. Columbia</strain>
    </source>
</reference>
<dbReference type="InterPro" id="IPR003742">
    <property type="entry name" value="RlmH-like"/>
</dbReference>
<dbReference type="GO" id="GO:0006364">
    <property type="term" value="P:rRNA processing"/>
    <property type="evidence" value="ECO:0007669"/>
    <property type="project" value="InterPro"/>
</dbReference>
<protein>
    <submittedName>
        <fullName evidence="6">Methyltransferase</fullName>
    </submittedName>
</protein>
<keyword evidence="3" id="KW-0949">S-adenosyl-L-methionine</keyword>
<dbReference type="Pfam" id="PF02590">
    <property type="entry name" value="SPOUT_MTase"/>
    <property type="match status" value="1"/>
</dbReference>
<dbReference type="InterPro" id="IPR029026">
    <property type="entry name" value="tRNA_m1G_MTases_N"/>
</dbReference>
<evidence type="ECO:0000313" key="7">
    <source>
        <dbReference type="Proteomes" id="UP000006548"/>
    </source>
</evidence>
<dbReference type="Araport" id="AT5G10605"/>
<dbReference type="STRING" id="3702.F4KI79"/>
<organism evidence="6 7">
    <name type="scientific">Arabidopsis thaliana</name>
    <name type="common">Mouse-ear cress</name>
    <dbReference type="NCBI Taxonomy" id="3702"/>
    <lineage>
        <taxon>Eukaryota</taxon>
        <taxon>Viridiplantae</taxon>
        <taxon>Streptophyta</taxon>
        <taxon>Embryophyta</taxon>
        <taxon>Tracheophyta</taxon>
        <taxon>Spermatophyta</taxon>
        <taxon>Magnoliopsida</taxon>
        <taxon>eudicotyledons</taxon>
        <taxon>Gunneridae</taxon>
        <taxon>Pentapetalae</taxon>
        <taxon>rosids</taxon>
        <taxon>malvids</taxon>
        <taxon>Brassicales</taxon>
        <taxon>Brassicaceae</taxon>
        <taxon>Camelineae</taxon>
        <taxon>Arabidopsis</taxon>
    </lineage>
</organism>
<dbReference type="Gene3D" id="3.40.1280.10">
    <property type="match status" value="1"/>
</dbReference>
<keyword evidence="7" id="KW-1185">Reference proteome</keyword>
<dbReference type="GO" id="GO:0008168">
    <property type="term" value="F:methyltransferase activity"/>
    <property type="evidence" value="ECO:0007669"/>
    <property type="project" value="UniProtKB-KW"/>
</dbReference>
<dbReference type="HOGENOM" id="CLU_3016997_0_0_1"/>
<sequence length="56" mass="6300">MSIVWLSLFSGSFTDIVLYKGVAYGHGRQLRKRANVAIRLSSMVLNHHIALVVLME</sequence>
<evidence type="ECO:0000256" key="4">
    <source>
        <dbReference type="ARBA" id="ARBA00038303"/>
    </source>
</evidence>
<dbReference type="RefSeq" id="NP_001318529.1">
    <property type="nucleotide sequence ID" value="NM_001343123.1"/>
</dbReference>
<dbReference type="GeneID" id="10723039"/>
<name>F4KI79_ARATH</name>
<dbReference type="TAIR" id="AT5G10605"/>
<dbReference type="KEGG" id="ath:AT5G10605"/>
<evidence type="ECO:0000256" key="1">
    <source>
        <dbReference type="ARBA" id="ARBA00022603"/>
    </source>
</evidence>
<dbReference type="AlphaFoldDB" id="F4KI79"/>
<dbReference type="GO" id="GO:0032259">
    <property type="term" value="P:methylation"/>
    <property type="evidence" value="ECO:0007669"/>
    <property type="project" value="UniProtKB-KW"/>
</dbReference>
<proteinExistence type="inferred from homology"/>